<dbReference type="AlphaFoldDB" id="A0A7Y0BPR7"/>
<evidence type="ECO:0000259" key="2">
    <source>
        <dbReference type="Pfam" id="PF13304"/>
    </source>
</evidence>
<feature type="region of interest" description="Disordered" evidence="1">
    <location>
        <begin position="591"/>
        <end position="610"/>
    </location>
</feature>
<dbReference type="Pfam" id="PF20469">
    <property type="entry name" value="OLD-like_TOPRIM"/>
    <property type="match status" value="1"/>
</dbReference>
<feature type="domain" description="OLD protein-like TOPRIM" evidence="3">
    <location>
        <begin position="411"/>
        <end position="481"/>
    </location>
</feature>
<proteinExistence type="predicted"/>
<dbReference type="InterPro" id="IPR034139">
    <property type="entry name" value="TOPRIM_OLD"/>
</dbReference>
<dbReference type="PANTHER" id="PTHR43581">
    <property type="entry name" value="ATP/GTP PHOSPHATASE"/>
    <property type="match status" value="1"/>
</dbReference>
<dbReference type="Pfam" id="PF13304">
    <property type="entry name" value="AAA_21"/>
    <property type="match status" value="1"/>
</dbReference>
<dbReference type="InterPro" id="IPR051396">
    <property type="entry name" value="Bact_Antivir_Def_Nuclease"/>
</dbReference>
<dbReference type="Proteomes" id="UP000583556">
    <property type="component" value="Unassembled WGS sequence"/>
</dbReference>
<sequence>MKIYSVAIENFRGIRLTKLVLPDHAVLIGDNNTGKSTVLEAIDLALGPDRLSRRPPVDEHDFYGGKYLAAVATQEAEVEGEAAGAALVEPADAPKITVEVVITDLSEEQQARFGGSIEWLDVVSGAFYTDENPAGVDASNIRAALRVTFLGSYDPDEDDFVGKTYYSRSLTEEETPTPFSKKDKQHCGFLFLRSLRTGSRALSLEHGSLLDIILRLKEIRPQMWEGTIGTLAAFDVASDPAIGISGVLESIDKSLKKYVPREWGVKPHLKVSNLTREHLRKVVTAFIATGDGDHAAPFYRQGTGTINMLVLAMLSQIAEDKQNVIFAMEEVETAIPPYAQKRIVHELRKLAAQSIVTSHSPYVLEEFKLDETVILSRSNDGVLSHAEIALPDSVKHKRYRQEFRTRFCEGLLSRRVLIAEGATEASAFPVAARRLSELNPAVYASLEALGICVIDAGTETQIADLAGLYKGLGKRTFGLCDKQTDPAKADIEAQVERLFMHEEKGIEDLILKNTTQAALERFADALDWPPHLAAKFPDPKANAIAALKEYFGWSKGNWGIADFLAQCTEAEIPTWIRDACISLKAICDPPPMPPAPPPGDGVEANAEPVE</sequence>
<dbReference type="InterPro" id="IPR027417">
    <property type="entry name" value="P-loop_NTPase"/>
</dbReference>
<dbReference type="Gene3D" id="3.40.50.300">
    <property type="entry name" value="P-loop containing nucleotide triphosphate hydrolases"/>
    <property type="match status" value="2"/>
</dbReference>
<reference evidence="4 5" key="1">
    <citation type="submission" date="2020-04" db="EMBL/GenBank/DDBJ databases">
        <title>Novosphingobium sp. TW-4 isolated from soil.</title>
        <authorList>
            <person name="Dahal R.H."/>
            <person name="Chaudhary D.K."/>
        </authorList>
    </citation>
    <scope>NUCLEOTIDE SEQUENCE [LARGE SCALE GENOMIC DNA]</scope>
    <source>
        <strain evidence="4 5">TW-4</strain>
    </source>
</reference>
<evidence type="ECO:0000256" key="1">
    <source>
        <dbReference type="SAM" id="MobiDB-lite"/>
    </source>
</evidence>
<evidence type="ECO:0000313" key="5">
    <source>
        <dbReference type="Proteomes" id="UP000583556"/>
    </source>
</evidence>
<organism evidence="4 5">
    <name type="scientific">Novosphingobium olei</name>
    <dbReference type="NCBI Taxonomy" id="2728851"/>
    <lineage>
        <taxon>Bacteria</taxon>
        <taxon>Pseudomonadati</taxon>
        <taxon>Pseudomonadota</taxon>
        <taxon>Alphaproteobacteria</taxon>
        <taxon>Sphingomonadales</taxon>
        <taxon>Sphingomonadaceae</taxon>
        <taxon>Novosphingobium</taxon>
    </lineage>
</organism>
<evidence type="ECO:0000259" key="3">
    <source>
        <dbReference type="Pfam" id="PF20469"/>
    </source>
</evidence>
<keyword evidence="5" id="KW-1185">Reference proteome</keyword>
<dbReference type="RefSeq" id="WP_169493575.1">
    <property type="nucleotide sequence ID" value="NZ_JABBGM010000004.1"/>
</dbReference>
<gene>
    <name evidence="4" type="ORF">HHL27_11740</name>
</gene>
<dbReference type="GO" id="GO:0016887">
    <property type="term" value="F:ATP hydrolysis activity"/>
    <property type="evidence" value="ECO:0007669"/>
    <property type="project" value="InterPro"/>
</dbReference>
<dbReference type="InterPro" id="IPR003959">
    <property type="entry name" value="ATPase_AAA_core"/>
</dbReference>
<dbReference type="PANTHER" id="PTHR43581:SF4">
    <property type="entry name" value="ATP_GTP PHOSPHATASE"/>
    <property type="match status" value="1"/>
</dbReference>
<dbReference type="GO" id="GO:0005524">
    <property type="term" value="F:ATP binding"/>
    <property type="evidence" value="ECO:0007669"/>
    <property type="project" value="InterPro"/>
</dbReference>
<accession>A0A7Y0BPR7</accession>
<dbReference type="SUPFAM" id="SSF52540">
    <property type="entry name" value="P-loop containing nucleoside triphosphate hydrolases"/>
    <property type="match status" value="1"/>
</dbReference>
<protein>
    <submittedName>
        <fullName evidence="4">AAA family ATPase</fullName>
    </submittedName>
</protein>
<name>A0A7Y0BPR7_9SPHN</name>
<dbReference type="EMBL" id="JABBGM010000004">
    <property type="protein sequence ID" value="NML94335.1"/>
    <property type="molecule type" value="Genomic_DNA"/>
</dbReference>
<evidence type="ECO:0000313" key="4">
    <source>
        <dbReference type="EMBL" id="NML94335.1"/>
    </source>
</evidence>
<feature type="domain" description="ATPase AAA-type core" evidence="2">
    <location>
        <begin position="25"/>
        <end position="365"/>
    </location>
</feature>
<comment type="caution">
    <text evidence="4">The sequence shown here is derived from an EMBL/GenBank/DDBJ whole genome shotgun (WGS) entry which is preliminary data.</text>
</comment>